<comment type="function">
    <text evidence="1">Involved in the transposition of the insertion sequence.</text>
</comment>
<dbReference type="NCBIfam" id="NF033587">
    <property type="entry name" value="transpos_IS6"/>
    <property type="match status" value="1"/>
</dbReference>
<feature type="domain" description="Integrase catalytic" evidence="5">
    <location>
        <begin position="52"/>
        <end position="226"/>
    </location>
</feature>
<dbReference type="Pfam" id="PF13610">
    <property type="entry name" value="DDE_Tnp_IS240"/>
    <property type="match status" value="1"/>
</dbReference>
<keyword evidence="2" id="KW-0815">Transposition</keyword>
<dbReference type="SUPFAM" id="SSF53098">
    <property type="entry name" value="Ribonuclease H-like"/>
    <property type="match status" value="1"/>
</dbReference>
<keyword evidence="7" id="KW-1185">Reference proteome</keyword>
<evidence type="ECO:0000313" key="6">
    <source>
        <dbReference type="EMBL" id="EUJ35655.1"/>
    </source>
</evidence>
<sequence length="226" mass="26931">MNHFKGKQFQKDVIIVAVGYYLRYHLSYRDVQELLSDRGIEVSHTTIYRWVQEYGPIIYQIWKRKNKTACYSWKMDETYIKIKGEWHYLYRAIDAEGTTLDIWLRKKRDTQAAYAFFKRLSKQFGEPKVIVTDKAPSLYSALKKLKEKGFYLKTEHRTVKYLNNLIEQDHRFIKRRNRLYQSLRTTANTIKGIETIHALYKKGRKEGNLFGFSVCLEIKELLGLPA</sequence>
<dbReference type="STRING" id="1265861.BCAMP_11550"/>
<dbReference type="GO" id="GO:0006310">
    <property type="term" value="P:DNA recombination"/>
    <property type="evidence" value="ECO:0007669"/>
    <property type="project" value="UniProtKB-KW"/>
</dbReference>
<dbReference type="GO" id="GO:0032196">
    <property type="term" value="P:transposition"/>
    <property type="evidence" value="ECO:0007669"/>
    <property type="project" value="UniProtKB-KW"/>
</dbReference>
<evidence type="ECO:0000256" key="3">
    <source>
        <dbReference type="ARBA" id="ARBA00023125"/>
    </source>
</evidence>
<dbReference type="InterPro" id="IPR052183">
    <property type="entry name" value="IS_Transposase"/>
</dbReference>
<dbReference type="InterPro" id="IPR032874">
    <property type="entry name" value="DDE_dom"/>
</dbReference>
<dbReference type="EMBL" id="AODH01000054">
    <property type="protein sequence ID" value="EUJ35655.1"/>
    <property type="molecule type" value="Genomic_DNA"/>
</dbReference>
<dbReference type="InterPro" id="IPR012337">
    <property type="entry name" value="RNaseH-like_sf"/>
</dbReference>
<accession>W7CEJ6</accession>
<dbReference type="PATRIC" id="fig|1265861.3.peg.2268"/>
<dbReference type="Gene3D" id="3.30.420.10">
    <property type="entry name" value="Ribonuclease H-like superfamily/Ribonuclease H"/>
    <property type="match status" value="1"/>
</dbReference>
<dbReference type="RefSeq" id="WP_035315567.1">
    <property type="nucleotide sequence ID" value="NZ_AODH01000054.1"/>
</dbReference>
<dbReference type="PANTHER" id="PTHR35528:SF3">
    <property type="entry name" value="BLL1675 PROTEIN"/>
    <property type="match status" value="1"/>
</dbReference>
<dbReference type="PANTHER" id="PTHR35528">
    <property type="entry name" value="BLL1675 PROTEIN"/>
    <property type="match status" value="1"/>
</dbReference>
<keyword evidence="4" id="KW-0233">DNA recombination</keyword>
<dbReference type="AlphaFoldDB" id="W7CEJ6"/>
<dbReference type="InterPro" id="IPR036397">
    <property type="entry name" value="RNaseH_sf"/>
</dbReference>
<name>W7CEJ6_9LIST</name>
<dbReference type="Proteomes" id="UP000019243">
    <property type="component" value="Unassembled WGS sequence"/>
</dbReference>
<keyword evidence="3" id="KW-0238">DNA-binding</keyword>
<evidence type="ECO:0000256" key="2">
    <source>
        <dbReference type="ARBA" id="ARBA00022578"/>
    </source>
</evidence>
<proteinExistence type="predicted"/>
<dbReference type="PROSITE" id="PS50994">
    <property type="entry name" value="INTEGRASE"/>
    <property type="match status" value="1"/>
</dbReference>
<dbReference type="GO" id="GO:0015074">
    <property type="term" value="P:DNA integration"/>
    <property type="evidence" value="ECO:0007669"/>
    <property type="project" value="InterPro"/>
</dbReference>
<dbReference type="GO" id="GO:0003677">
    <property type="term" value="F:DNA binding"/>
    <property type="evidence" value="ECO:0007669"/>
    <property type="project" value="UniProtKB-KW"/>
</dbReference>
<gene>
    <name evidence="6" type="ORF">BCAMP_11550</name>
</gene>
<protein>
    <submittedName>
        <fullName evidence="6">Transposase</fullName>
    </submittedName>
</protein>
<comment type="caution">
    <text evidence="6">The sequence shown here is derived from an EMBL/GenBank/DDBJ whole genome shotgun (WGS) entry which is preliminary data.</text>
</comment>
<reference evidence="6 7" key="1">
    <citation type="submission" date="2012-12" db="EMBL/GenBank/DDBJ databases">
        <title>Novel taxa of Listeriaceae from agricultural environments in the United States.</title>
        <authorList>
            <person name="den Bakker H.C."/>
            <person name="Allred A."/>
            <person name="Warchocki S."/>
            <person name="Wright E.M."/>
            <person name="Burrell A."/>
            <person name="Nightingale K.K."/>
            <person name="Kephart D."/>
            <person name="Wiedmann M."/>
        </authorList>
    </citation>
    <scope>NUCLEOTIDE SEQUENCE [LARGE SCALE GENOMIC DNA]</scope>
    <source>
        <strain evidence="6 7">FSL F6-1037</strain>
    </source>
</reference>
<dbReference type="OrthoDB" id="1376408at2"/>
<organism evidence="6 7">
    <name type="scientific">Brochothrix campestris FSL F6-1037</name>
    <dbReference type="NCBI Taxonomy" id="1265861"/>
    <lineage>
        <taxon>Bacteria</taxon>
        <taxon>Bacillati</taxon>
        <taxon>Bacillota</taxon>
        <taxon>Bacilli</taxon>
        <taxon>Bacillales</taxon>
        <taxon>Listeriaceae</taxon>
        <taxon>Brochothrix</taxon>
    </lineage>
</organism>
<dbReference type="InterPro" id="IPR001584">
    <property type="entry name" value="Integrase_cat-core"/>
</dbReference>
<dbReference type="InterPro" id="IPR047930">
    <property type="entry name" value="Transpos_IS6"/>
</dbReference>
<evidence type="ECO:0000256" key="1">
    <source>
        <dbReference type="ARBA" id="ARBA00002286"/>
    </source>
</evidence>
<evidence type="ECO:0000259" key="5">
    <source>
        <dbReference type="PROSITE" id="PS50994"/>
    </source>
</evidence>
<evidence type="ECO:0000256" key="4">
    <source>
        <dbReference type="ARBA" id="ARBA00023172"/>
    </source>
</evidence>
<evidence type="ECO:0000313" key="7">
    <source>
        <dbReference type="Proteomes" id="UP000019243"/>
    </source>
</evidence>